<dbReference type="KEGG" id="salq:SYNTR_0465"/>
<comment type="cofactor">
    <cofactor evidence="2 8">
        <name>pyridoxal 5'-phosphate</name>
        <dbReference type="ChEBI" id="CHEBI:597326"/>
    </cofactor>
</comment>
<name>A0A6I6DEW9_9FIRM</name>
<evidence type="ECO:0000256" key="8">
    <source>
        <dbReference type="HAMAP-Rule" id="MF_00375"/>
    </source>
</evidence>
<dbReference type="InterPro" id="IPR015422">
    <property type="entry name" value="PyrdxlP-dep_Trfase_small"/>
</dbReference>
<dbReference type="Pfam" id="PF00202">
    <property type="entry name" value="Aminotran_3"/>
    <property type="match status" value="1"/>
</dbReference>
<evidence type="ECO:0000313" key="9">
    <source>
        <dbReference type="EMBL" id="QGT99058.1"/>
    </source>
</evidence>
<comment type="pathway">
    <text evidence="3">Porphyrin-containing compound metabolism; protoporphyrin-IX biosynthesis; 5-aminolevulinate from L-glutamyl-tRNA(Glu): step 2/2.</text>
</comment>
<gene>
    <name evidence="8" type="primary">hemL</name>
    <name evidence="9" type="ORF">SYNTR_0465</name>
</gene>
<evidence type="ECO:0000256" key="2">
    <source>
        <dbReference type="ARBA" id="ARBA00001933"/>
    </source>
</evidence>
<comment type="subunit">
    <text evidence="8">Homodimer.</text>
</comment>
<dbReference type="EMBL" id="CP046457">
    <property type="protein sequence ID" value="QGT99058.1"/>
    <property type="molecule type" value="Genomic_DNA"/>
</dbReference>
<dbReference type="GO" id="GO:0006782">
    <property type="term" value="P:protoporphyrinogen IX biosynthetic process"/>
    <property type="evidence" value="ECO:0007669"/>
    <property type="project" value="UniProtKB-UniRule"/>
</dbReference>
<dbReference type="RefSeq" id="WP_156202990.1">
    <property type="nucleotide sequence ID" value="NZ_CP046457.1"/>
</dbReference>
<proteinExistence type="inferred from homology"/>
<dbReference type="UniPathway" id="UPA00251">
    <property type="reaction ID" value="UER00317"/>
</dbReference>
<dbReference type="GO" id="GO:0042286">
    <property type="term" value="F:glutamate-1-semialdehyde 2,1-aminomutase activity"/>
    <property type="evidence" value="ECO:0007669"/>
    <property type="project" value="UniProtKB-UniRule"/>
</dbReference>
<dbReference type="PANTHER" id="PTHR43713:SF3">
    <property type="entry name" value="GLUTAMATE-1-SEMIALDEHYDE 2,1-AMINOMUTASE 1, CHLOROPLASTIC-RELATED"/>
    <property type="match status" value="1"/>
</dbReference>
<dbReference type="AlphaFoldDB" id="A0A6I6DEW9"/>
<dbReference type="FunFam" id="3.40.640.10:FF:000021">
    <property type="entry name" value="Glutamate-1-semialdehyde 2,1-aminomutase"/>
    <property type="match status" value="1"/>
</dbReference>
<dbReference type="GO" id="GO:0030170">
    <property type="term" value="F:pyridoxal phosphate binding"/>
    <property type="evidence" value="ECO:0007669"/>
    <property type="project" value="InterPro"/>
</dbReference>
<dbReference type="OrthoDB" id="9807885at2"/>
<sequence>MLKKTKSKELYEIAQQYIPGGVNSPVRAFKAVGTDPLFINRAKGAKVYDIDGNEYIDYVCSWGPLILGHSDDDVVKAICDTAVNGTSYGAPCEAELELAKLICDAFPSMDKVRMVNSGTEATMSAVRVARAYTGRNKIVKFEGCFHGHADTFLIKAGSGLLTAGKPTSPGVPDVFAEHTLNAKYNDLESVKDIFKQWGNEIAAVIVEPVAGNMGLVLPDAEFLKGLRNITELNGSMLIFDEVITGFRTCYGGFQNIVEIEPDLTTLGKIIGGGLPVGAYGGRKELMDMVAPVGDVYQAGTLSGNPLAMVAGATTLKKLKNNDYYDRIEVLGYLLTGKLKTIFEEHDLYCTINRLGSMFSVFFTEQEVNNYEAVQTCDTDKYAKFHRELINKGIYFPPAQFEVCFISCAHEVEDIEKTAEAINDVLNTIK</sequence>
<evidence type="ECO:0000256" key="4">
    <source>
        <dbReference type="ARBA" id="ARBA00008981"/>
    </source>
</evidence>
<organism evidence="9 10">
    <name type="scientific">Candidatus Syntrophocurvum alkaliphilum</name>
    <dbReference type="NCBI Taxonomy" id="2293317"/>
    <lineage>
        <taxon>Bacteria</taxon>
        <taxon>Bacillati</taxon>
        <taxon>Bacillota</taxon>
        <taxon>Clostridia</taxon>
        <taxon>Eubacteriales</taxon>
        <taxon>Syntrophomonadaceae</taxon>
        <taxon>Candidatus Syntrophocurvum</taxon>
    </lineage>
</organism>
<comment type="similarity">
    <text evidence="4 8">Belongs to the class-III pyridoxal-phosphate-dependent aminotransferase family. HemL subfamily.</text>
</comment>
<dbReference type="PANTHER" id="PTHR43713">
    <property type="entry name" value="GLUTAMATE-1-SEMIALDEHYDE 2,1-AMINOMUTASE"/>
    <property type="match status" value="1"/>
</dbReference>
<dbReference type="SUPFAM" id="SSF53383">
    <property type="entry name" value="PLP-dependent transferases"/>
    <property type="match status" value="1"/>
</dbReference>
<reference evidence="10" key="1">
    <citation type="journal article" date="2019" name="Microbiology">
        <title>Complete Genome Sequence of an Uncultured Bacterium of the Candidate Phylum Bipolaricaulota.</title>
        <authorList>
            <person name="Kadnikov V.V."/>
            <person name="Mardanov A.V."/>
            <person name="Beletsky A.V."/>
            <person name="Frank Y.A."/>
            <person name="Karnachuk O.V."/>
            <person name="Ravin N.V."/>
        </authorList>
    </citation>
    <scope>NUCLEOTIDE SEQUENCE [LARGE SCALE GENOMIC DNA]</scope>
</reference>
<dbReference type="InterPro" id="IPR005814">
    <property type="entry name" value="Aminotrans_3"/>
</dbReference>
<protein>
    <recommendedName>
        <fullName evidence="8">Glutamate-1-semialdehyde 2,1-aminomutase</fullName>
        <shortName evidence="8">GSA</shortName>
        <ecNumber evidence="8">5.4.3.8</ecNumber>
    </recommendedName>
    <alternativeName>
        <fullName evidence="8">Glutamate-1-semialdehyde aminotransferase</fullName>
        <shortName evidence="8">GSA-AT</shortName>
    </alternativeName>
</protein>
<dbReference type="GO" id="GO:0005737">
    <property type="term" value="C:cytoplasm"/>
    <property type="evidence" value="ECO:0007669"/>
    <property type="project" value="UniProtKB-SubCell"/>
</dbReference>
<keyword evidence="7 8" id="KW-0627">Porphyrin biosynthesis</keyword>
<accession>A0A6I6DEW9</accession>
<dbReference type="NCBIfam" id="TIGR00713">
    <property type="entry name" value="hemL"/>
    <property type="match status" value="1"/>
</dbReference>
<evidence type="ECO:0000256" key="6">
    <source>
        <dbReference type="ARBA" id="ARBA00023235"/>
    </source>
</evidence>
<dbReference type="InterPro" id="IPR004639">
    <property type="entry name" value="4pyrrol_synth_GluAld_NH2Trfase"/>
</dbReference>
<dbReference type="InterPro" id="IPR015424">
    <property type="entry name" value="PyrdxlP-dep_Trfase"/>
</dbReference>
<dbReference type="Proteomes" id="UP000426444">
    <property type="component" value="Chromosome"/>
</dbReference>
<keyword evidence="8" id="KW-0963">Cytoplasm</keyword>
<evidence type="ECO:0000313" key="10">
    <source>
        <dbReference type="Proteomes" id="UP000426444"/>
    </source>
</evidence>
<dbReference type="EC" id="5.4.3.8" evidence="8"/>
<feature type="modified residue" description="N6-(pyridoxal phosphate)lysine" evidence="8">
    <location>
        <position position="268"/>
    </location>
</feature>
<comment type="subcellular location">
    <subcellularLocation>
        <location evidence="8">Cytoplasm</location>
    </subcellularLocation>
</comment>
<dbReference type="InterPro" id="IPR015421">
    <property type="entry name" value="PyrdxlP-dep_Trfase_major"/>
</dbReference>
<dbReference type="Gene3D" id="3.90.1150.10">
    <property type="entry name" value="Aspartate Aminotransferase, domain 1"/>
    <property type="match status" value="1"/>
</dbReference>
<comment type="catalytic activity">
    <reaction evidence="1 8">
        <text>(S)-4-amino-5-oxopentanoate = 5-aminolevulinate</text>
        <dbReference type="Rhea" id="RHEA:14265"/>
        <dbReference type="ChEBI" id="CHEBI:57501"/>
        <dbReference type="ChEBI" id="CHEBI:356416"/>
        <dbReference type="EC" id="5.4.3.8"/>
    </reaction>
</comment>
<evidence type="ECO:0000256" key="5">
    <source>
        <dbReference type="ARBA" id="ARBA00022898"/>
    </source>
</evidence>
<dbReference type="NCBIfam" id="NF000818">
    <property type="entry name" value="PRK00062.1"/>
    <property type="match status" value="1"/>
</dbReference>
<dbReference type="CDD" id="cd00610">
    <property type="entry name" value="OAT_like"/>
    <property type="match status" value="1"/>
</dbReference>
<dbReference type="Gene3D" id="3.40.640.10">
    <property type="entry name" value="Type I PLP-dependent aspartate aminotransferase-like (Major domain)"/>
    <property type="match status" value="1"/>
</dbReference>
<dbReference type="HAMAP" id="MF_00375">
    <property type="entry name" value="HemL_aminotrans_3"/>
    <property type="match status" value="1"/>
</dbReference>
<keyword evidence="5 8" id="KW-0663">Pyridoxal phosphate</keyword>
<dbReference type="GO" id="GO:0008483">
    <property type="term" value="F:transaminase activity"/>
    <property type="evidence" value="ECO:0007669"/>
    <property type="project" value="InterPro"/>
</dbReference>
<keyword evidence="10" id="KW-1185">Reference proteome</keyword>
<evidence type="ECO:0000256" key="1">
    <source>
        <dbReference type="ARBA" id="ARBA00001579"/>
    </source>
</evidence>
<keyword evidence="6 8" id="KW-0413">Isomerase</keyword>
<evidence type="ECO:0000256" key="3">
    <source>
        <dbReference type="ARBA" id="ARBA00004819"/>
    </source>
</evidence>
<evidence type="ECO:0000256" key="7">
    <source>
        <dbReference type="ARBA" id="ARBA00023244"/>
    </source>
</evidence>